<feature type="region of interest" description="Disordered" evidence="1">
    <location>
        <begin position="89"/>
        <end position="109"/>
    </location>
</feature>
<dbReference type="InterPro" id="IPR011320">
    <property type="entry name" value="RNase_H1_N"/>
</dbReference>
<reference evidence="3 4" key="1">
    <citation type="journal article" date="2015" name="Sci. Rep.">
        <title>Chromosome-level genome map provides insights into diverse defense mechanisms in the medicinal fungus Ganoderma sinense.</title>
        <authorList>
            <person name="Zhu Y."/>
            <person name="Xu J."/>
            <person name="Sun C."/>
            <person name="Zhou S."/>
            <person name="Xu H."/>
            <person name="Nelson D.R."/>
            <person name="Qian J."/>
            <person name="Song J."/>
            <person name="Luo H."/>
            <person name="Xiang L."/>
            <person name="Li Y."/>
            <person name="Xu Z."/>
            <person name="Ji A."/>
            <person name="Wang L."/>
            <person name="Lu S."/>
            <person name="Hayward A."/>
            <person name="Sun W."/>
            <person name="Li X."/>
            <person name="Schwartz D.C."/>
            <person name="Wang Y."/>
            <person name="Chen S."/>
        </authorList>
    </citation>
    <scope>NUCLEOTIDE SEQUENCE [LARGE SCALE GENOMIC DNA]</scope>
    <source>
        <strain evidence="3 4">ZZ0214-1</strain>
    </source>
</reference>
<feature type="domain" description="Ribonuclease H1 N-terminal" evidence="2">
    <location>
        <begin position="134"/>
        <end position="177"/>
    </location>
</feature>
<feature type="region of interest" description="Disordered" evidence="1">
    <location>
        <begin position="45"/>
        <end position="64"/>
    </location>
</feature>
<dbReference type="Pfam" id="PF01693">
    <property type="entry name" value="Cauli_VI"/>
    <property type="match status" value="1"/>
</dbReference>
<gene>
    <name evidence="3" type="ORF">GSI_13420</name>
</gene>
<evidence type="ECO:0000256" key="1">
    <source>
        <dbReference type="SAM" id="MobiDB-lite"/>
    </source>
</evidence>
<dbReference type="EMBL" id="AYKW01000067">
    <property type="protein sequence ID" value="PIL23671.1"/>
    <property type="molecule type" value="Genomic_DNA"/>
</dbReference>
<name>A0A2G8RQ99_9APHY</name>
<keyword evidence="4" id="KW-1185">Reference proteome</keyword>
<dbReference type="Gene3D" id="3.40.970.10">
    <property type="entry name" value="Ribonuclease H1, N-terminal domain"/>
    <property type="match status" value="1"/>
</dbReference>
<sequence length="192" mass="20811">MIYHYYNRWCVTVHSHNSPVNVYTGPTPAEGEGARLATRALRSGTPNIPAPHRVLHPTSDGPPSIAGPRQVPPVAQSLLFETGPIPALTPQVQSLPDTPASGTASLPADLPTADLAEHDQDEYIAPPNIIHTGKWHVVITGRQVGMWSDWLHMAKYVTSIPGNCHKSFPTRMEALTWYYAAKEDGGVVVIAP</sequence>
<dbReference type="AlphaFoldDB" id="A0A2G8RQ99"/>
<evidence type="ECO:0000313" key="4">
    <source>
        <dbReference type="Proteomes" id="UP000230002"/>
    </source>
</evidence>
<evidence type="ECO:0000259" key="2">
    <source>
        <dbReference type="Pfam" id="PF01693"/>
    </source>
</evidence>
<protein>
    <recommendedName>
        <fullName evidence="2">Ribonuclease H1 N-terminal domain-containing protein</fullName>
    </recommendedName>
</protein>
<feature type="compositionally biased region" description="Polar residues" evidence="1">
    <location>
        <begin position="90"/>
        <end position="104"/>
    </location>
</feature>
<dbReference type="STRING" id="1077348.A0A2G8RQ99"/>
<comment type="caution">
    <text evidence="3">The sequence shown here is derived from an EMBL/GenBank/DDBJ whole genome shotgun (WGS) entry which is preliminary data.</text>
</comment>
<organism evidence="3 4">
    <name type="scientific">Ganoderma sinense ZZ0214-1</name>
    <dbReference type="NCBI Taxonomy" id="1077348"/>
    <lineage>
        <taxon>Eukaryota</taxon>
        <taxon>Fungi</taxon>
        <taxon>Dikarya</taxon>
        <taxon>Basidiomycota</taxon>
        <taxon>Agaricomycotina</taxon>
        <taxon>Agaricomycetes</taxon>
        <taxon>Polyporales</taxon>
        <taxon>Polyporaceae</taxon>
        <taxon>Ganoderma</taxon>
    </lineage>
</organism>
<dbReference type="InterPro" id="IPR037056">
    <property type="entry name" value="RNase_H1_N_sf"/>
</dbReference>
<dbReference type="Proteomes" id="UP000230002">
    <property type="component" value="Unassembled WGS sequence"/>
</dbReference>
<dbReference type="InterPro" id="IPR009027">
    <property type="entry name" value="Ribosomal_bL9/RNase_H1_N"/>
</dbReference>
<dbReference type="SUPFAM" id="SSF55658">
    <property type="entry name" value="L9 N-domain-like"/>
    <property type="match status" value="1"/>
</dbReference>
<accession>A0A2G8RQ99</accession>
<dbReference type="OrthoDB" id="3270804at2759"/>
<evidence type="ECO:0000313" key="3">
    <source>
        <dbReference type="EMBL" id="PIL23671.1"/>
    </source>
</evidence>
<proteinExistence type="predicted"/>